<dbReference type="EMBL" id="AUZZ01007222">
    <property type="protein sequence ID" value="EQD43150.1"/>
    <property type="molecule type" value="Genomic_DNA"/>
</dbReference>
<protein>
    <submittedName>
        <fullName evidence="2">ATPase</fullName>
    </submittedName>
</protein>
<reference evidence="2" key="1">
    <citation type="submission" date="2013-08" db="EMBL/GenBank/DDBJ databases">
        <authorList>
            <person name="Mendez C."/>
            <person name="Richter M."/>
            <person name="Ferrer M."/>
            <person name="Sanchez J."/>
        </authorList>
    </citation>
    <scope>NUCLEOTIDE SEQUENCE</scope>
</reference>
<gene>
    <name evidence="2" type="ORF">B2A_10003</name>
</gene>
<dbReference type="PANTHER" id="PTHR33295:SF8">
    <property type="entry name" value="AAA+ ATPASE DOMAIN-CONTAINING PROTEIN"/>
    <property type="match status" value="1"/>
</dbReference>
<accession>T1AM79</accession>
<name>T1AM79_9ZZZZ</name>
<reference evidence="2" key="2">
    <citation type="journal article" date="2014" name="ISME J.">
        <title>Microbial stratification in low pH oxic and suboxic macroscopic growths along an acid mine drainage.</title>
        <authorList>
            <person name="Mendez-Garcia C."/>
            <person name="Mesa V."/>
            <person name="Sprenger R.R."/>
            <person name="Richter M."/>
            <person name="Diez M.S."/>
            <person name="Solano J."/>
            <person name="Bargiela R."/>
            <person name="Golyshina O.V."/>
            <person name="Manteca A."/>
            <person name="Ramos J.L."/>
            <person name="Gallego J.R."/>
            <person name="Llorente I."/>
            <person name="Martins Dos Santos V.A."/>
            <person name="Jensen O.N."/>
            <person name="Pelaez A.I."/>
            <person name="Sanchez J."/>
            <person name="Ferrer M."/>
        </authorList>
    </citation>
    <scope>NUCLEOTIDE SEQUENCE</scope>
</reference>
<sequence length="157" mass="18462">EVFALFPLEIFSRSIKSKGQYPKKVYVVDNGLVQLITRKIDQGRLMENIVFIELYRRSHALQLFSINYWKEYGKAEGREVDFVINQAGKVVELINVTYASSREDIHEREVNSLLQAGQELACNNLKIITWDYVAQEQIEFVPLWRWLINPRSKRDKV</sequence>
<dbReference type="Pfam" id="PF13635">
    <property type="entry name" value="DUF4143"/>
    <property type="match status" value="1"/>
</dbReference>
<proteinExistence type="predicted"/>
<organism evidence="2">
    <name type="scientific">mine drainage metagenome</name>
    <dbReference type="NCBI Taxonomy" id="410659"/>
    <lineage>
        <taxon>unclassified sequences</taxon>
        <taxon>metagenomes</taxon>
        <taxon>ecological metagenomes</taxon>
    </lineage>
</organism>
<comment type="caution">
    <text evidence="2">The sequence shown here is derived from an EMBL/GenBank/DDBJ whole genome shotgun (WGS) entry which is preliminary data.</text>
</comment>
<dbReference type="PANTHER" id="PTHR33295">
    <property type="entry name" value="ATPASE"/>
    <property type="match status" value="1"/>
</dbReference>
<dbReference type="AlphaFoldDB" id="T1AM79"/>
<feature type="domain" description="DUF4143" evidence="1">
    <location>
        <begin position="2"/>
        <end position="96"/>
    </location>
</feature>
<evidence type="ECO:0000259" key="1">
    <source>
        <dbReference type="Pfam" id="PF13635"/>
    </source>
</evidence>
<feature type="non-terminal residue" evidence="2">
    <location>
        <position position="1"/>
    </location>
</feature>
<evidence type="ECO:0000313" key="2">
    <source>
        <dbReference type="EMBL" id="EQD43150.1"/>
    </source>
</evidence>
<dbReference type="InterPro" id="IPR025420">
    <property type="entry name" value="DUF4143"/>
</dbReference>